<protein>
    <recommendedName>
        <fullName evidence="7">CstA N-terminal domain-containing protein</fullName>
    </recommendedName>
</protein>
<evidence type="ECO:0000256" key="3">
    <source>
        <dbReference type="ARBA" id="ARBA00022692"/>
    </source>
</evidence>
<feature type="transmembrane region" description="Helical" evidence="6">
    <location>
        <begin position="62"/>
        <end position="81"/>
    </location>
</feature>
<comment type="subcellular location">
    <subcellularLocation>
        <location evidence="1">Cell membrane</location>
        <topology evidence="1">Multi-pass membrane protein</topology>
    </subcellularLocation>
</comment>
<gene>
    <name evidence="8" type="ORF">LCGC14_3088100</name>
</gene>
<comment type="caution">
    <text evidence="8">The sequence shown here is derived from an EMBL/GenBank/DDBJ whole genome shotgun (WGS) entry which is preliminary data.</text>
</comment>
<feature type="domain" description="CstA N-terminal" evidence="7">
    <location>
        <begin position="3"/>
        <end position="294"/>
    </location>
</feature>
<feature type="transmembrane region" description="Helical" evidence="6">
    <location>
        <begin position="131"/>
        <end position="150"/>
    </location>
</feature>
<keyword evidence="4 6" id="KW-1133">Transmembrane helix</keyword>
<feature type="transmembrane region" description="Helical" evidence="6">
    <location>
        <begin position="222"/>
        <end position="243"/>
    </location>
</feature>
<keyword evidence="2" id="KW-1003">Cell membrane</keyword>
<feature type="non-terminal residue" evidence="8">
    <location>
        <position position="294"/>
    </location>
</feature>
<dbReference type="Pfam" id="PF02554">
    <property type="entry name" value="CstA"/>
    <property type="match status" value="1"/>
</dbReference>
<dbReference type="AlphaFoldDB" id="A0A0F8YIV3"/>
<evidence type="ECO:0000313" key="8">
    <source>
        <dbReference type="EMBL" id="KKK54104.1"/>
    </source>
</evidence>
<feature type="transmembrane region" description="Helical" evidence="6">
    <location>
        <begin position="162"/>
        <end position="180"/>
    </location>
</feature>
<dbReference type="PANTHER" id="PTHR30252:SF0">
    <property type="entry name" value="PEPTIDE TRANSPORTER CSTA"/>
    <property type="match status" value="1"/>
</dbReference>
<dbReference type="InterPro" id="IPR051605">
    <property type="entry name" value="CstA"/>
</dbReference>
<evidence type="ECO:0000256" key="6">
    <source>
        <dbReference type="SAM" id="Phobius"/>
    </source>
</evidence>
<keyword evidence="3 6" id="KW-0812">Transmembrane</keyword>
<reference evidence="8" key="1">
    <citation type="journal article" date="2015" name="Nature">
        <title>Complex archaea that bridge the gap between prokaryotes and eukaryotes.</title>
        <authorList>
            <person name="Spang A."/>
            <person name="Saw J.H."/>
            <person name="Jorgensen S.L."/>
            <person name="Zaremba-Niedzwiedzka K."/>
            <person name="Martijn J."/>
            <person name="Lind A.E."/>
            <person name="van Eijk R."/>
            <person name="Schleper C."/>
            <person name="Guy L."/>
            <person name="Ettema T.J."/>
        </authorList>
    </citation>
    <scope>NUCLEOTIDE SEQUENCE</scope>
</reference>
<dbReference type="InterPro" id="IPR003706">
    <property type="entry name" value="CstA_N"/>
</dbReference>
<name>A0A0F8YIV3_9ZZZZ</name>
<sequence>MVNSIWIIIIVVLWFIFSYRFYGKFIEKRLKINDKNITPAIKRRDNIDFMPSSKPFLIGHHFASIAGAGPIIGPILAISYFGWLPTVIWVSLGSVFIGAMHDFTSLIASVRNKAKGIPSIAKKALSSRSGILVGVMILLTLILIITVFTVSAAESIINKPDLIIPLLTITIVALVVGFGVEKLKWNYKISTVVGIILIFLSVWVGISYPITFSIDDFLLKNILITIILLYAGVASIVPVWILLRPRDYFSAIQMSIILFLGIIGILIIRPVINAPLYISGSVFPLWPILFITVA</sequence>
<evidence type="ECO:0000256" key="2">
    <source>
        <dbReference type="ARBA" id="ARBA00022475"/>
    </source>
</evidence>
<evidence type="ECO:0000256" key="4">
    <source>
        <dbReference type="ARBA" id="ARBA00022989"/>
    </source>
</evidence>
<accession>A0A0F8YIV3</accession>
<organism evidence="8">
    <name type="scientific">marine sediment metagenome</name>
    <dbReference type="NCBI Taxonomy" id="412755"/>
    <lineage>
        <taxon>unclassified sequences</taxon>
        <taxon>metagenomes</taxon>
        <taxon>ecological metagenomes</taxon>
    </lineage>
</organism>
<dbReference type="GO" id="GO:0009267">
    <property type="term" value="P:cellular response to starvation"/>
    <property type="evidence" value="ECO:0007669"/>
    <property type="project" value="InterPro"/>
</dbReference>
<evidence type="ECO:0000256" key="1">
    <source>
        <dbReference type="ARBA" id="ARBA00004651"/>
    </source>
</evidence>
<feature type="transmembrane region" description="Helical" evidence="6">
    <location>
        <begin position="192"/>
        <end position="210"/>
    </location>
</feature>
<feature type="transmembrane region" description="Helical" evidence="6">
    <location>
        <begin position="87"/>
        <end position="110"/>
    </location>
</feature>
<feature type="transmembrane region" description="Helical" evidence="6">
    <location>
        <begin position="6"/>
        <end position="22"/>
    </location>
</feature>
<evidence type="ECO:0000256" key="5">
    <source>
        <dbReference type="ARBA" id="ARBA00023136"/>
    </source>
</evidence>
<proteinExistence type="predicted"/>
<evidence type="ECO:0000259" key="7">
    <source>
        <dbReference type="Pfam" id="PF02554"/>
    </source>
</evidence>
<dbReference type="GO" id="GO:0005886">
    <property type="term" value="C:plasma membrane"/>
    <property type="evidence" value="ECO:0007669"/>
    <property type="project" value="UniProtKB-SubCell"/>
</dbReference>
<dbReference type="EMBL" id="LAZR01066169">
    <property type="protein sequence ID" value="KKK54104.1"/>
    <property type="molecule type" value="Genomic_DNA"/>
</dbReference>
<dbReference type="PANTHER" id="PTHR30252">
    <property type="entry name" value="INNER MEMBRANE PEPTIDE TRANSPORTER"/>
    <property type="match status" value="1"/>
</dbReference>
<feature type="transmembrane region" description="Helical" evidence="6">
    <location>
        <begin position="248"/>
        <end position="268"/>
    </location>
</feature>
<keyword evidence="5 6" id="KW-0472">Membrane</keyword>